<gene>
    <name evidence="2" type="ORF">SUH3_00075</name>
</gene>
<proteinExistence type="predicted"/>
<protein>
    <submittedName>
        <fullName evidence="2">Uncharacterized protein</fullName>
    </submittedName>
</protein>
<evidence type="ECO:0000313" key="2">
    <source>
        <dbReference type="EMBL" id="KEJ97415.1"/>
    </source>
</evidence>
<evidence type="ECO:0000313" key="3">
    <source>
        <dbReference type="Proteomes" id="UP000027746"/>
    </source>
</evidence>
<feature type="compositionally biased region" description="Basic and acidic residues" evidence="1">
    <location>
        <begin position="28"/>
        <end position="43"/>
    </location>
</feature>
<dbReference type="AlphaFoldDB" id="A0A073J6I5"/>
<accession>A0A073J6I5</accession>
<keyword evidence="3" id="KW-1185">Reference proteome</keyword>
<dbReference type="Proteomes" id="UP000027746">
    <property type="component" value="Unassembled WGS sequence"/>
</dbReference>
<comment type="caution">
    <text evidence="2">The sequence shown here is derived from an EMBL/GenBank/DDBJ whole genome shotgun (WGS) entry which is preliminary data.</text>
</comment>
<name>A0A073J6I5_9RHOB</name>
<sequence length="188" mass="21012">MSVAYLDELRAALIDLDAPPRPTVRKAQKPERRPLAPVEPKEPDDPDLLRIPIGQFYVLHDLVVARQEYECADPDHPRNEGQVRPAWPLEWRNSHGDGGLDRQLRRFWCVVLQQAILEACEEYLKRDHPPPWVGSRDPREVGNLAGLNGDAVAESLRGHFSTKAGVLELQAAIRGGASHEAQKAARDG</sequence>
<organism evidence="2 3">
    <name type="scientific">Pseudosulfitobacter pseudonitzschiae</name>
    <dbReference type="NCBI Taxonomy" id="1402135"/>
    <lineage>
        <taxon>Bacteria</taxon>
        <taxon>Pseudomonadati</taxon>
        <taxon>Pseudomonadota</taxon>
        <taxon>Alphaproteobacteria</taxon>
        <taxon>Rhodobacterales</taxon>
        <taxon>Roseobacteraceae</taxon>
        <taxon>Pseudosulfitobacter</taxon>
    </lineage>
</organism>
<evidence type="ECO:0000256" key="1">
    <source>
        <dbReference type="SAM" id="MobiDB-lite"/>
    </source>
</evidence>
<dbReference type="EMBL" id="JAMD01000001">
    <property type="protein sequence ID" value="KEJ97415.1"/>
    <property type="molecule type" value="Genomic_DNA"/>
</dbReference>
<feature type="region of interest" description="Disordered" evidence="1">
    <location>
        <begin position="20"/>
        <end position="46"/>
    </location>
</feature>
<reference evidence="2 3" key="1">
    <citation type="submission" date="2014-01" db="EMBL/GenBank/DDBJ databases">
        <title>Sulfitobacter sp. H3 (MCCC 1A00686) Genome Sequencing.</title>
        <authorList>
            <person name="Lai Q."/>
            <person name="Hong Z."/>
        </authorList>
    </citation>
    <scope>NUCLEOTIDE SEQUENCE [LARGE SCALE GENOMIC DNA]</scope>
    <source>
        <strain evidence="2 3">H3</strain>
    </source>
</reference>